<evidence type="ECO:0000313" key="2">
    <source>
        <dbReference type="Proteomes" id="UP001595851"/>
    </source>
</evidence>
<reference evidence="2" key="1">
    <citation type="journal article" date="2019" name="Int. J. Syst. Evol. Microbiol.">
        <title>The Global Catalogue of Microorganisms (GCM) 10K type strain sequencing project: providing services to taxonomists for standard genome sequencing and annotation.</title>
        <authorList>
            <consortium name="The Broad Institute Genomics Platform"/>
            <consortium name="The Broad Institute Genome Sequencing Center for Infectious Disease"/>
            <person name="Wu L."/>
            <person name="Ma J."/>
        </authorList>
    </citation>
    <scope>NUCLEOTIDE SEQUENCE [LARGE SCALE GENOMIC DNA]</scope>
    <source>
        <strain evidence="2">TBRC 1276</strain>
    </source>
</reference>
<name>A0ABV8GDX0_9ACTN</name>
<keyword evidence="2" id="KW-1185">Reference proteome</keyword>
<protein>
    <submittedName>
        <fullName evidence="1">Uncharacterized protein</fullName>
    </submittedName>
</protein>
<organism evidence="1 2">
    <name type="scientific">Nonomuraea purpurea</name>
    <dbReference type="NCBI Taxonomy" id="1849276"/>
    <lineage>
        <taxon>Bacteria</taxon>
        <taxon>Bacillati</taxon>
        <taxon>Actinomycetota</taxon>
        <taxon>Actinomycetes</taxon>
        <taxon>Streptosporangiales</taxon>
        <taxon>Streptosporangiaceae</taxon>
        <taxon>Nonomuraea</taxon>
    </lineage>
</organism>
<dbReference type="EMBL" id="JBHSBI010000019">
    <property type="protein sequence ID" value="MFC4012122.1"/>
    <property type="molecule type" value="Genomic_DNA"/>
</dbReference>
<evidence type="ECO:0000313" key="1">
    <source>
        <dbReference type="EMBL" id="MFC4012122.1"/>
    </source>
</evidence>
<sequence length="92" mass="10031">MPDRERLVATFDVMGLEVTTSPLHTLAGRVTDETAKRVITEIGIPERVGGYLTFDHFGDGPTFISTEYARKGPRSGVTAGRGEICIRGREHG</sequence>
<gene>
    <name evidence="1" type="ORF">ACFOY2_33145</name>
</gene>
<comment type="caution">
    <text evidence="1">The sequence shown here is derived from an EMBL/GenBank/DDBJ whole genome shotgun (WGS) entry which is preliminary data.</text>
</comment>
<dbReference type="RefSeq" id="WP_379532042.1">
    <property type="nucleotide sequence ID" value="NZ_JBHSBI010000019.1"/>
</dbReference>
<accession>A0ABV8GDX0</accession>
<proteinExistence type="predicted"/>
<dbReference type="Proteomes" id="UP001595851">
    <property type="component" value="Unassembled WGS sequence"/>
</dbReference>